<dbReference type="EMBL" id="BPLQ01005810">
    <property type="protein sequence ID" value="GIY17554.1"/>
    <property type="molecule type" value="Genomic_DNA"/>
</dbReference>
<protein>
    <submittedName>
        <fullName evidence="1">Uncharacterized protein</fullName>
    </submittedName>
</protein>
<sequence>MAAKIIFPVFPGPRKQNTTLEQYIMTCRAERIAKEKKKRNKLLVTVNLTDSGILSTDAYCSRKTFCWRVGCLREAKLPCLLPESGVLVDYLPKRGDILSFGSAKVNRDELCLRATTVLVSSSFLLPQTTLSG</sequence>
<keyword evidence="2" id="KW-1185">Reference proteome</keyword>
<organism evidence="1 2">
    <name type="scientific">Caerostris darwini</name>
    <dbReference type="NCBI Taxonomy" id="1538125"/>
    <lineage>
        <taxon>Eukaryota</taxon>
        <taxon>Metazoa</taxon>
        <taxon>Ecdysozoa</taxon>
        <taxon>Arthropoda</taxon>
        <taxon>Chelicerata</taxon>
        <taxon>Arachnida</taxon>
        <taxon>Araneae</taxon>
        <taxon>Araneomorphae</taxon>
        <taxon>Entelegynae</taxon>
        <taxon>Araneoidea</taxon>
        <taxon>Araneidae</taxon>
        <taxon>Caerostris</taxon>
    </lineage>
</organism>
<dbReference type="Proteomes" id="UP001054837">
    <property type="component" value="Unassembled WGS sequence"/>
</dbReference>
<evidence type="ECO:0000313" key="1">
    <source>
        <dbReference type="EMBL" id="GIY17554.1"/>
    </source>
</evidence>
<reference evidence="1 2" key="1">
    <citation type="submission" date="2021-06" db="EMBL/GenBank/DDBJ databases">
        <title>Caerostris darwini draft genome.</title>
        <authorList>
            <person name="Kono N."/>
            <person name="Arakawa K."/>
        </authorList>
    </citation>
    <scope>NUCLEOTIDE SEQUENCE [LARGE SCALE GENOMIC DNA]</scope>
</reference>
<proteinExistence type="predicted"/>
<evidence type="ECO:0000313" key="2">
    <source>
        <dbReference type="Proteomes" id="UP001054837"/>
    </source>
</evidence>
<gene>
    <name evidence="1" type="ORF">CDAR_253101</name>
</gene>
<comment type="caution">
    <text evidence="1">The sequence shown here is derived from an EMBL/GenBank/DDBJ whole genome shotgun (WGS) entry which is preliminary data.</text>
</comment>
<name>A0AAV4R775_9ARAC</name>
<dbReference type="AlphaFoldDB" id="A0AAV4R775"/>
<accession>A0AAV4R775</accession>